<dbReference type="AlphaFoldDB" id="A0A8I0KQP3"/>
<name>A0A8I0KQP3_9ACTO</name>
<sequence length="580" mass="61579">MKPLDPRLMHYASAARTWIVLTAVLGIVQAGAIIAQSITISSVISPVIADGAGLSDVVGGLWMLAEIGVVRVLLTLIRQTQAHKAAQAATRQLRRRLLSHASRLGPRWMAAKGADTATLATRGLDDLEPYFVDYLPQLMLAVTVTPLALVVMVVLDWISALVAVITIPLIPLFMILIGRLTQTYSDRRLAAMQRQGRQLLDLIAGLPTLKALGREKGPEREITSIGRVYVSTTMATLRIAFLSGAVLEFIATLSVALVAVEVGMRLVYGMIDLHTGLILIMLAPEVYQPIREVGKQFHASANGVAAANATFDVLDTEVSVPEGSRPLPAGDAEIVFDDVWVAARGAWAPAGLSGRVPRGSLCVLAGESGAGKTTALMVALARLAPDRGAVRVGGIDVRDIDRTAWYSQVTWLPQSPVIFPGSLRDNVAPEGADGSGLAAAAHASGFDEVVAERAEGWESPVGAGGVGLSVGQRQRLALTRVILSDEPIVVLDEPTAHLDATLETHVLAAIDELLAQGRTVIAIAHRPALIARADVVLHVHSQPFTAEESRHHADQGVEPASASDIELPTLLGEFATEVRY</sequence>
<comment type="caution">
    <text evidence="10">The sequence shown here is derived from an EMBL/GenBank/DDBJ whole genome shotgun (WGS) entry which is preliminary data.</text>
</comment>
<accession>A0A8I0KQP3</accession>
<dbReference type="Pfam" id="PF00664">
    <property type="entry name" value="ABC_membrane"/>
    <property type="match status" value="1"/>
</dbReference>
<evidence type="ECO:0000256" key="5">
    <source>
        <dbReference type="ARBA" id="ARBA00022989"/>
    </source>
</evidence>
<feature type="domain" description="ABC transmembrane type-1" evidence="9">
    <location>
        <begin position="20"/>
        <end position="302"/>
    </location>
</feature>
<dbReference type="NCBIfam" id="TIGR02857">
    <property type="entry name" value="CydD"/>
    <property type="match status" value="1"/>
</dbReference>
<dbReference type="CDD" id="cd18584">
    <property type="entry name" value="ABC_6TM_AarD_CydD"/>
    <property type="match status" value="1"/>
</dbReference>
<dbReference type="InterPro" id="IPR036640">
    <property type="entry name" value="ABC1_TM_sf"/>
</dbReference>
<dbReference type="PANTHER" id="PTHR24221:SF590">
    <property type="entry name" value="COMPONENT LINKED WITH THE ASSEMBLY OF CYTOCHROME' TRANSPORT TRANSMEMBRANE ATP-BINDING PROTEIN ABC TRANSPORTER CYDD-RELATED"/>
    <property type="match status" value="1"/>
</dbReference>
<dbReference type="EMBL" id="JACRUO010000003">
    <property type="protein sequence ID" value="MBD3690200.1"/>
    <property type="molecule type" value="Genomic_DNA"/>
</dbReference>
<dbReference type="InterPro" id="IPR039421">
    <property type="entry name" value="Type_1_exporter"/>
</dbReference>
<keyword evidence="3" id="KW-0547">Nucleotide-binding</keyword>
<proteinExistence type="predicted"/>
<evidence type="ECO:0000259" key="9">
    <source>
        <dbReference type="PROSITE" id="PS50929"/>
    </source>
</evidence>
<dbReference type="Gene3D" id="3.40.50.300">
    <property type="entry name" value="P-loop containing nucleotide triphosphate hydrolases"/>
    <property type="match status" value="1"/>
</dbReference>
<evidence type="ECO:0000256" key="3">
    <source>
        <dbReference type="ARBA" id="ARBA00022741"/>
    </source>
</evidence>
<organism evidence="10 11">
    <name type="scientific">Nanchangia anserum</name>
    <dbReference type="NCBI Taxonomy" id="2692125"/>
    <lineage>
        <taxon>Bacteria</taxon>
        <taxon>Bacillati</taxon>
        <taxon>Actinomycetota</taxon>
        <taxon>Actinomycetes</taxon>
        <taxon>Actinomycetales</taxon>
        <taxon>Actinomycetaceae</taxon>
        <taxon>Nanchangia</taxon>
    </lineage>
</organism>
<evidence type="ECO:0000256" key="2">
    <source>
        <dbReference type="ARBA" id="ARBA00022692"/>
    </source>
</evidence>
<dbReference type="Pfam" id="PF00005">
    <property type="entry name" value="ABC_tran"/>
    <property type="match status" value="1"/>
</dbReference>
<feature type="transmembrane region" description="Helical" evidence="7">
    <location>
        <begin position="59"/>
        <end position="77"/>
    </location>
</feature>
<evidence type="ECO:0000256" key="6">
    <source>
        <dbReference type="ARBA" id="ARBA00023136"/>
    </source>
</evidence>
<dbReference type="GO" id="GO:0016887">
    <property type="term" value="F:ATP hydrolysis activity"/>
    <property type="evidence" value="ECO:0007669"/>
    <property type="project" value="InterPro"/>
</dbReference>
<evidence type="ECO:0000256" key="7">
    <source>
        <dbReference type="SAM" id="Phobius"/>
    </source>
</evidence>
<dbReference type="SMART" id="SM00382">
    <property type="entry name" value="AAA"/>
    <property type="match status" value="1"/>
</dbReference>
<dbReference type="InterPro" id="IPR003439">
    <property type="entry name" value="ABC_transporter-like_ATP-bd"/>
</dbReference>
<feature type="domain" description="ABC transporter" evidence="8">
    <location>
        <begin position="334"/>
        <end position="567"/>
    </location>
</feature>
<dbReference type="PANTHER" id="PTHR24221">
    <property type="entry name" value="ATP-BINDING CASSETTE SUB-FAMILY B"/>
    <property type="match status" value="1"/>
</dbReference>
<evidence type="ECO:0000256" key="1">
    <source>
        <dbReference type="ARBA" id="ARBA00004651"/>
    </source>
</evidence>
<dbReference type="CDD" id="cd03228">
    <property type="entry name" value="ABCC_MRP_Like"/>
    <property type="match status" value="1"/>
</dbReference>
<dbReference type="GO" id="GO:0140359">
    <property type="term" value="F:ABC-type transporter activity"/>
    <property type="evidence" value="ECO:0007669"/>
    <property type="project" value="InterPro"/>
</dbReference>
<evidence type="ECO:0000256" key="4">
    <source>
        <dbReference type="ARBA" id="ARBA00022840"/>
    </source>
</evidence>
<reference evidence="10 11" key="1">
    <citation type="submission" date="2020-08" db="EMBL/GenBank/DDBJ databases">
        <title>Winkia gen. nov., sp. nov., isolated from faeces of the Anser albifrons in China.</title>
        <authorList>
            <person name="Liu Q."/>
        </authorList>
    </citation>
    <scope>NUCLEOTIDE SEQUENCE [LARGE SCALE GENOMIC DNA]</scope>
    <source>
        <strain evidence="10 11">C62</strain>
    </source>
</reference>
<keyword evidence="6 7" id="KW-0472">Membrane</keyword>
<keyword evidence="4" id="KW-0067">ATP-binding</keyword>
<feature type="transmembrane region" description="Helical" evidence="7">
    <location>
        <begin position="239"/>
        <end position="260"/>
    </location>
</feature>
<dbReference type="Proteomes" id="UP000627538">
    <property type="component" value="Unassembled WGS sequence"/>
</dbReference>
<dbReference type="Gene3D" id="1.20.1560.10">
    <property type="entry name" value="ABC transporter type 1, transmembrane domain"/>
    <property type="match status" value="1"/>
</dbReference>
<dbReference type="PROSITE" id="PS50893">
    <property type="entry name" value="ABC_TRANSPORTER_2"/>
    <property type="match status" value="1"/>
</dbReference>
<comment type="subcellular location">
    <subcellularLocation>
        <location evidence="1">Cell membrane</location>
        <topology evidence="1">Multi-pass membrane protein</topology>
    </subcellularLocation>
</comment>
<evidence type="ECO:0000259" key="8">
    <source>
        <dbReference type="PROSITE" id="PS50893"/>
    </source>
</evidence>
<protein>
    <submittedName>
        <fullName evidence="10">Thiol reductant ABC exporter subunit CydD</fullName>
    </submittedName>
</protein>
<dbReference type="InterPro" id="IPR014216">
    <property type="entry name" value="ABC_transptr_CydD"/>
</dbReference>
<dbReference type="InterPro" id="IPR027417">
    <property type="entry name" value="P-loop_NTPase"/>
</dbReference>
<evidence type="ECO:0000313" key="10">
    <source>
        <dbReference type="EMBL" id="MBD3690200.1"/>
    </source>
</evidence>
<dbReference type="GO" id="GO:0005886">
    <property type="term" value="C:plasma membrane"/>
    <property type="evidence" value="ECO:0007669"/>
    <property type="project" value="UniProtKB-SubCell"/>
</dbReference>
<dbReference type="InterPro" id="IPR011527">
    <property type="entry name" value="ABC1_TM_dom"/>
</dbReference>
<gene>
    <name evidence="10" type="primary">cydD</name>
    <name evidence="10" type="ORF">H8R10_08185</name>
</gene>
<evidence type="ECO:0000313" key="11">
    <source>
        <dbReference type="Proteomes" id="UP000627538"/>
    </source>
</evidence>
<keyword evidence="2 7" id="KW-0812">Transmembrane</keyword>
<dbReference type="SUPFAM" id="SSF90123">
    <property type="entry name" value="ABC transporter transmembrane region"/>
    <property type="match status" value="1"/>
</dbReference>
<dbReference type="GO" id="GO:0042883">
    <property type="term" value="P:cysteine transport"/>
    <property type="evidence" value="ECO:0007669"/>
    <property type="project" value="InterPro"/>
</dbReference>
<keyword evidence="5 7" id="KW-1133">Transmembrane helix</keyword>
<keyword evidence="11" id="KW-1185">Reference proteome</keyword>
<dbReference type="SUPFAM" id="SSF52540">
    <property type="entry name" value="P-loop containing nucleoside triphosphate hydrolases"/>
    <property type="match status" value="1"/>
</dbReference>
<dbReference type="GO" id="GO:0005524">
    <property type="term" value="F:ATP binding"/>
    <property type="evidence" value="ECO:0007669"/>
    <property type="project" value="UniProtKB-KW"/>
</dbReference>
<feature type="transmembrane region" description="Helical" evidence="7">
    <location>
        <begin position="131"/>
        <end position="151"/>
    </location>
</feature>
<dbReference type="PROSITE" id="PS50929">
    <property type="entry name" value="ABC_TM1F"/>
    <property type="match status" value="1"/>
</dbReference>
<dbReference type="InterPro" id="IPR003593">
    <property type="entry name" value="AAA+_ATPase"/>
</dbReference>
<feature type="transmembrane region" description="Helical" evidence="7">
    <location>
        <begin position="157"/>
        <end position="178"/>
    </location>
</feature>